<dbReference type="Proteomes" id="UP000271098">
    <property type="component" value="Unassembled WGS sequence"/>
</dbReference>
<feature type="region of interest" description="Disordered" evidence="1">
    <location>
        <begin position="57"/>
        <end position="84"/>
    </location>
</feature>
<dbReference type="EMBL" id="UYRT01102388">
    <property type="protein sequence ID" value="VDN43286.1"/>
    <property type="molecule type" value="Genomic_DNA"/>
</dbReference>
<dbReference type="WBParaSite" id="GPUH_0002478701-mRNA-1">
    <property type="protein sequence ID" value="GPUH_0002478701-mRNA-1"/>
    <property type="gene ID" value="GPUH_0002478701"/>
</dbReference>
<name>A0A183EUW6_9BILA</name>
<reference evidence="2 3" key="2">
    <citation type="submission" date="2018-11" db="EMBL/GenBank/DDBJ databases">
        <authorList>
            <consortium name="Pathogen Informatics"/>
        </authorList>
    </citation>
    <scope>NUCLEOTIDE SEQUENCE [LARGE SCALE GENOMIC DNA]</scope>
</reference>
<accession>A0A183EUW6</accession>
<evidence type="ECO:0000256" key="1">
    <source>
        <dbReference type="SAM" id="MobiDB-lite"/>
    </source>
</evidence>
<protein>
    <submittedName>
        <fullName evidence="4">PDEase domain-containing protein</fullName>
    </submittedName>
</protein>
<evidence type="ECO:0000313" key="3">
    <source>
        <dbReference type="Proteomes" id="UP000271098"/>
    </source>
</evidence>
<proteinExistence type="predicted"/>
<gene>
    <name evidence="2" type="ORF">GPUH_LOCUS24757</name>
</gene>
<sequence length="100" mass="11548">MRWQRYKASCQAGEPRAPFYALFEFLELIKADIWRNIKWDVDLTEQLRLFPENHKTEAEELQTPRVQKLRGTASPTVERSSAEAVSSLLKTQAGSNLLLK</sequence>
<organism evidence="4">
    <name type="scientific">Gongylonema pulchrum</name>
    <dbReference type="NCBI Taxonomy" id="637853"/>
    <lineage>
        <taxon>Eukaryota</taxon>
        <taxon>Metazoa</taxon>
        <taxon>Ecdysozoa</taxon>
        <taxon>Nematoda</taxon>
        <taxon>Chromadorea</taxon>
        <taxon>Rhabditida</taxon>
        <taxon>Spirurina</taxon>
        <taxon>Spiruromorpha</taxon>
        <taxon>Spiruroidea</taxon>
        <taxon>Gongylonematidae</taxon>
        <taxon>Gongylonema</taxon>
    </lineage>
</organism>
<evidence type="ECO:0000313" key="2">
    <source>
        <dbReference type="EMBL" id="VDN43286.1"/>
    </source>
</evidence>
<evidence type="ECO:0000313" key="4">
    <source>
        <dbReference type="WBParaSite" id="GPUH_0002478701-mRNA-1"/>
    </source>
</evidence>
<reference evidence="4" key="1">
    <citation type="submission" date="2016-06" db="UniProtKB">
        <authorList>
            <consortium name="WormBaseParasite"/>
        </authorList>
    </citation>
    <scope>IDENTIFICATION</scope>
</reference>
<keyword evidence="3" id="KW-1185">Reference proteome</keyword>
<dbReference type="AlphaFoldDB" id="A0A183EUW6"/>